<dbReference type="EC" id="5.2.1.8" evidence="2 6"/>
<sequence>MGILEVGKQFNSSWDRSKTFKLVLCKEEMIPCWEEEIFQMNVGQRAKLTIFPDHAYGATVHLGIMPPDATLV</sequence>
<reference evidence="8 9" key="1">
    <citation type="submission" date="2019-06" db="EMBL/GenBank/DDBJ databases">
        <title>Discovery of a novel chromosome fission-fusion reversal in muntjac.</title>
        <authorList>
            <person name="Mudd A.B."/>
            <person name="Bredeson J.V."/>
            <person name="Baum R."/>
            <person name="Hockemeyer D."/>
            <person name="Rokhsar D.S."/>
        </authorList>
    </citation>
    <scope>NUCLEOTIDE SEQUENCE [LARGE SCALE GENOMIC DNA]</scope>
    <source>
        <strain evidence="8">UTSW_UCB_Mm</strain>
        <tissue evidence="8">Fibroblast cell line</tissue>
    </source>
</reference>
<dbReference type="InterPro" id="IPR046357">
    <property type="entry name" value="PPIase_dom_sf"/>
</dbReference>
<evidence type="ECO:0000256" key="2">
    <source>
        <dbReference type="ARBA" id="ARBA00013194"/>
    </source>
</evidence>
<comment type="caution">
    <text evidence="8">The sequence shown here is derived from an EMBL/GenBank/DDBJ whole genome shotgun (WGS) entry which is preliminary data.</text>
</comment>
<dbReference type="InterPro" id="IPR001179">
    <property type="entry name" value="PPIase_FKBP_dom"/>
</dbReference>
<organism evidence="8 9">
    <name type="scientific">Muntiacus muntjak</name>
    <name type="common">Barking deer</name>
    <name type="synonym">Indian muntjac</name>
    <dbReference type="NCBI Taxonomy" id="9888"/>
    <lineage>
        <taxon>Eukaryota</taxon>
        <taxon>Metazoa</taxon>
        <taxon>Chordata</taxon>
        <taxon>Craniata</taxon>
        <taxon>Vertebrata</taxon>
        <taxon>Euteleostomi</taxon>
        <taxon>Mammalia</taxon>
        <taxon>Eutheria</taxon>
        <taxon>Laurasiatheria</taxon>
        <taxon>Artiodactyla</taxon>
        <taxon>Ruminantia</taxon>
        <taxon>Pecora</taxon>
        <taxon>Cervidae</taxon>
        <taxon>Muntiacinae</taxon>
        <taxon>Muntiacus</taxon>
    </lineage>
</organism>
<evidence type="ECO:0000259" key="7">
    <source>
        <dbReference type="PROSITE" id="PS50059"/>
    </source>
</evidence>
<dbReference type="GO" id="GO:0033017">
    <property type="term" value="C:sarcoplasmic reticulum membrane"/>
    <property type="evidence" value="ECO:0007669"/>
    <property type="project" value="TreeGrafter"/>
</dbReference>
<accession>A0A5N3UZA4</accession>
<feature type="domain" description="PPIase FKBP-type" evidence="7">
    <location>
        <begin position="1"/>
        <end position="72"/>
    </location>
</feature>
<dbReference type="Gene3D" id="3.10.50.40">
    <property type="match status" value="1"/>
</dbReference>
<evidence type="ECO:0000256" key="1">
    <source>
        <dbReference type="ARBA" id="ARBA00000971"/>
    </source>
</evidence>
<dbReference type="Pfam" id="PF00254">
    <property type="entry name" value="FKBP_C"/>
    <property type="match status" value="1"/>
</dbReference>
<evidence type="ECO:0000256" key="4">
    <source>
        <dbReference type="ARBA" id="ARBA00023235"/>
    </source>
</evidence>
<comment type="similarity">
    <text evidence="5">Belongs to the FKBP-type PPIase family. FKBP1 subfamily.</text>
</comment>
<gene>
    <name evidence="8" type="ORF">FD754_019129</name>
</gene>
<evidence type="ECO:0000256" key="6">
    <source>
        <dbReference type="PROSITE-ProRule" id="PRU00277"/>
    </source>
</evidence>
<evidence type="ECO:0000313" key="8">
    <source>
        <dbReference type="EMBL" id="KAB0342203.1"/>
    </source>
</evidence>
<comment type="catalytic activity">
    <reaction evidence="1 6">
        <text>[protein]-peptidylproline (omega=180) = [protein]-peptidylproline (omega=0)</text>
        <dbReference type="Rhea" id="RHEA:16237"/>
        <dbReference type="Rhea" id="RHEA-COMP:10747"/>
        <dbReference type="Rhea" id="RHEA-COMP:10748"/>
        <dbReference type="ChEBI" id="CHEBI:83833"/>
        <dbReference type="ChEBI" id="CHEBI:83834"/>
        <dbReference type="EC" id="5.2.1.8"/>
    </reaction>
</comment>
<evidence type="ECO:0000256" key="5">
    <source>
        <dbReference type="ARBA" id="ARBA00038106"/>
    </source>
</evidence>
<keyword evidence="3 6" id="KW-0697">Rotamase</keyword>
<keyword evidence="4 6" id="KW-0413">Isomerase</keyword>
<protein>
    <recommendedName>
        <fullName evidence="2 6">peptidylprolyl isomerase</fullName>
        <ecNumber evidence="2 6">5.2.1.8</ecNumber>
    </recommendedName>
</protein>
<name>A0A5N3UZA4_MUNMU</name>
<proteinExistence type="inferred from homology"/>
<evidence type="ECO:0000313" key="9">
    <source>
        <dbReference type="Proteomes" id="UP000326458"/>
    </source>
</evidence>
<dbReference type="PANTHER" id="PTHR10516">
    <property type="entry name" value="PEPTIDYL-PROLYL CIS-TRANS ISOMERASE"/>
    <property type="match status" value="1"/>
</dbReference>
<dbReference type="InterPro" id="IPR050689">
    <property type="entry name" value="FKBP-type_PPIase"/>
</dbReference>
<keyword evidence="9" id="KW-1185">Reference proteome</keyword>
<dbReference type="AlphaFoldDB" id="A0A5N3UZA4"/>
<dbReference type="Proteomes" id="UP000326458">
    <property type="component" value="Unassembled WGS sequence"/>
</dbReference>
<dbReference type="EMBL" id="VCEA01000003">
    <property type="protein sequence ID" value="KAB0342203.1"/>
    <property type="molecule type" value="Genomic_DNA"/>
</dbReference>
<dbReference type="SUPFAM" id="SSF54534">
    <property type="entry name" value="FKBP-like"/>
    <property type="match status" value="1"/>
</dbReference>
<evidence type="ECO:0000256" key="3">
    <source>
        <dbReference type="ARBA" id="ARBA00023110"/>
    </source>
</evidence>
<dbReference type="PANTHER" id="PTHR10516:SF301">
    <property type="entry name" value="PEPTIDYL-PROLYL CIS-TRANS ISOMERASE FKBP1A-RELATED"/>
    <property type="match status" value="1"/>
</dbReference>
<dbReference type="GO" id="GO:0003755">
    <property type="term" value="F:peptidyl-prolyl cis-trans isomerase activity"/>
    <property type="evidence" value="ECO:0007669"/>
    <property type="project" value="UniProtKB-KW"/>
</dbReference>
<dbReference type="PROSITE" id="PS50059">
    <property type="entry name" value="FKBP_PPIASE"/>
    <property type="match status" value="1"/>
</dbReference>